<feature type="transmembrane region" description="Helical" evidence="1">
    <location>
        <begin position="190"/>
        <end position="223"/>
    </location>
</feature>
<comment type="caution">
    <text evidence="2">The sequence shown here is derived from an EMBL/GenBank/DDBJ whole genome shotgun (WGS) entry which is preliminary data.</text>
</comment>
<keyword evidence="1" id="KW-1133">Transmembrane helix</keyword>
<dbReference type="AlphaFoldDB" id="A0A3L9MIC9"/>
<accession>A0A3L9MIC9</accession>
<dbReference type="EMBL" id="RDOJ01000001">
    <property type="protein sequence ID" value="RLZ12591.1"/>
    <property type="molecule type" value="Genomic_DNA"/>
</dbReference>
<reference evidence="2 3" key="1">
    <citation type="submission" date="2018-10" db="EMBL/GenBank/DDBJ databases">
        <authorList>
            <person name="Chen X."/>
        </authorList>
    </citation>
    <scope>NUCLEOTIDE SEQUENCE [LARGE SCALE GENOMIC DNA]</scope>
    <source>
        <strain evidence="2 3">YIM 102668</strain>
    </source>
</reference>
<dbReference type="Proteomes" id="UP000275348">
    <property type="component" value="Unassembled WGS sequence"/>
</dbReference>
<evidence type="ECO:0008006" key="4">
    <source>
        <dbReference type="Google" id="ProtNLM"/>
    </source>
</evidence>
<proteinExistence type="predicted"/>
<organism evidence="2 3">
    <name type="scientific">Faecalibacter macacae</name>
    <dbReference type="NCBI Taxonomy" id="1859289"/>
    <lineage>
        <taxon>Bacteria</taxon>
        <taxon>Pseudomonadati</taxon>
        <taxon>Bacteroidota</taxon>
        <taxon>Flavobacteriia</taxon>
        <taxon>Flavobacteriales</taxon>
        <taxon>Weeksellaceae</taxon>
        <taxon>Faecalibacter</taxon>
    </lineage>
</organism>
<gene>
    <name evidence="2" type="ORF">EAH69_00050</name>
</gene>
<keyword evidence="1" id="KW-0472">Membrane</keyword>
<feature type="transmembrane region" description="Helical" evidence="1">
    <location>
        <begin position="100"/>
        <end position="129"/>
    </location>
</feature>
<dbReference type="RefSeq" id="WP_121933169.1">
    <property type="nucleotide sequence ID" value="NZ_RDOJ01000001.1"/>
</dbReference>
<feature type="transmembrane region" description="Helical" evidence="1">
    <location>
        <begin position="141"/>
        <end position="163"/>
    </location>
</feature>
<keyword evidence="3" id="KW-1185">Reference proteome</keyword>
<name>A0A3L9MIC9_9FLAO</name>
<keyword evidence="1" id="KW-0812">Transmembrane</keyword>
<evidence type="ECO:0000256" key="1">
    <source>
        <dbReference type="SAM" id="Phobius"/>
    </source>
</evidence>
<feature type="transmembrane region" description="Helical" evidence="1">
    <location>
        <begin position="42"/>
        <end position="64"/>
    </location>
</feature>
<evidence type="ECO:0000313" key="3">
    <source>
        <dbReference type="Proteomes" id="UP000275348"/>
    </source>
</evidence>
<dbReference type="OrthoDB" id="1274380at2"/>
<evidence type="ECO:0000313" key="2">
    <source>
        <dbReference type="EMBL" id="RLZ12591.1"/>
    </source>
</evidence>
<sequence length="251" mass="28411">MIRTIDQIKLEKAKTERVDIRIGDYLNQAFTIYGKHWQQFSLFALVAGLIYVFSVITLVGPYLVMFPLQMGYGNVVDKIEKGESFEFNDFFIGFQKWTKFIPFFLILIGIGLAVMIPYVLILGGFGIFMEHSDVAAPIFGLSFFAIFPIYMIVILIVMVVMYLPPYLIFHGNLGAVDSVKTSIAIAKKNFWYLLLFVLLFSILSQVGIYACGIGILVSMPIAYIMNYLMIKDVLLQEGNNEIDSIGQSQEL</sequence>
<protein>
    <recommendedName>
        <fullName evidence="4">DUF4013 domain-containing protein</fullName>
    </recommendedName>
</protein>